<dbReference type="Pfam" id="PF00988">
    <property type="entry name" value="CPSase_sm_chain"/>
    <property type="match status" value="1"/>
</dbReference>
<dbReference type="InterPro" id="IPR036480">
    <property type="entry name" value="CarbP_synth_ssu_N_sf"/>
</dbReference>
<keyword evidence="10" id="KW-0472">Membrane</keyword>
<comment type="catalytic activity">
    <reaction evidence="9">
        <text>hydrogencarbonate + L-glutamine + 2 ATP + H2O = carbamoyl phosphate + L-glutamate + 2 ADP + phosphate + 2 H(+)</text>
        <dbReference type="Rhea" id="RHEA:18633"/>
        <dbReference type="ChEBI" id="CHEBI:15377"/>
        <dbReference type="ChEBI" id="CHEBI:15378"/>
        <dbReference type="ChEBI" id="CHEBI:17544"/>
        <dbReference type="ChEBI" id="CHEBI:29985"/>
        <dbReference type="ChEBI" id="CHEBI:30616"/>
        <dbReference type="ChEBI" id="CHEBI:43474"/>
        <dbReference type="ChEBI" id="CHEBI:58228"/>
        <dbReference type="ChEBI" id="CHEBI:58359"/>
        <dbReference type="ChEBI" id="CHEBI:456216"/>
        <dbReference type="EC" id="6.3.5.5"/>
    </reaction>
</comment>
<dbReference type="PRINTS" id="PR00097">
    <property type="entry name" value="ANTSNTHASEII"/>
</dbReference>
<dbReference type="SUPFAM" id="SSF52317">
    <property type="entry name" value="Class I glutamine amidotransferase-like"/>
    <property type="match status" value="1"/>
</dbReference>
<dbReference type="CDD" id="cd01744">
    <property type="entry name" value="GATase1_CPSase"/>
    <property type="match status" value="1"/>
</dbReference>
<dbReference type="PANTHER" id="PTHR43418:SF7">
    <property type="entry name" value="CARBAMOYL-PHOSPHATE SYNTHASE SMALL CHAIN"/>
    <property type="match status" value="1"/>
</dbReference>
<dbReference type="GO" id="GO:0006207">
    <property type="term" value="P:'de novo' pyrimidine nucleobase biosynthetic process"/>
    <property type="evidence" value="ECO:0007669"/>
    <property type="project" value="InterPro"/>
</dbReference>
<keyword evidence="10" id="KW-0812">Transmembrane</keyword>
<evidence type="ECO:0000256" key="4">
    <source>
        <dbReference type="ARBA" id="ARBA00022598"/>
    </source>
</evidence>
<protein>
    <recommendedName>
        <fullName evidence="3">carbamoyl-phosphate synthase (glutamine-hydrolyzing)</fullName>
        <ecNumber evidence="3">6.3.5.5</ecNumber>
    </recommendedName>
    <alternativeName>
        <fullName evidence="8">Arginine-specific carbamoyl phosphate synthetase, glutamine chain</fullName>
    </alternativeName>
</protein>
<dbReference type="PRINTS" id="PR00099">
    <property type="entry name" value="CPSGATASE"/>
</dbReference>
<evidence type="ECO:0000256" key="3">
    <source>
        <dbReference type="ARBA" id="ARBA00012738"/>
    </source>
</evidence>
<sequence>MLSQVPVASPQGISSGLTNFVSSCTVSATKVYFIYIYVLYFIFVGGKEDQEKMNDCFLVLEDGECFGGISFGCRAPKAGELGFPPAGGAGAGEVVFNTAMGGYHEMLTDPSYAGQIVALTCPHGGNYGCSDDWSERGPDEPGLPEIKLSGLVVRSLYSGPVPKGRIPLSEFLRRNCVPGIEGVDTRALTLRLRDRGSCTGLLVSSSSGSALSASEMDRALAFLKAVPSMEGRNLLPSVGTRSLKCRDVPGNCRFAVVDCGIKGNILRELSLRGVSSTVFPWTATAEEILRSSPDGVLFSNGPGDPAVLSSLAEVIRELLGRLPVFGICLGHQLIAHALGGTTQKMKFGHHGCNHPVRDERTGQVQVTSQNHGFEVDGSSLPPGVNVWFRNANDGTVEGLYHECLPVLSCQFHPEGAPGPRDSLWVFDEFVKAAAVFSAEKEMIPCRHAGI</sequence>
<dbReference type="HAMAP" id="MF_01209">
    <property type="entry name" value="CPSase_S_chain"/>
    <property type="match status" value="1"/>
</dbReference>
<evidence type="ECO:0000256" key="10">
    <source>
        <dbReference type="SAM" id="Phobius"/>
    </source>
</evidence>
<gene>
    <name evidence="12" type="primary">carA_22</name>
    <name evidence="12" type="ORF">SDC9_57930</name>
</gene>
<dbReference type="SMART" id="SM01097">
    <property type="entry name" value="CPSase_sm_chain"/>
    <property type="match status" value="1"/>
</dbReference>
<dbReference type="GO" id="GO:0006541">
    <property type="term" value="P:glutamine metabolic process"/>
    <property type="evidence" value="ECO:0007669"/>
    <property type="project" value="InterPro"/>
</dbReference>
<dbReference type="InterPro" id="IPR029062">
    <property type="entry name" value="Class_I_gatase-like"/>
</dbReference>
<dbReference type="InterPro" id="IPR017926">
    <property type="entry name" value="GATASE"/>
</dbReference>
<dbReference type="NCBIfam" id="NF009475">
    <property type="entry name" value="PRK12838.1"/>
    <property type="match status" value="1"/>
</dbReference>
<evidence type="ECO:0000256" key="7">
    <source>
        <dbReference type="ARBA" id="ARBA00022962"/>
    </source>
</evidence>
<evidence type="ECO:0000256" key="5">
    <source>
        <dbReference type="ARBA" id="ARBA00022741"/>
    </source>
</evidence>
<dbReference type="Gene3D" id="3.40.50.880">
    <property type="match status" value="1"/>
</dbReference>
<dbReference type="AlphaFoldDB" id="A0A644XBP4"/>
<dbReference type="Pfam" id="PF00117">
    <property type="entry name" value="GATase"/>
    <property type="match status" value="1"/>
</dbReference>
<accession>A0A644XBP4</accession>
<comment type="similarity">
    <text evidence="2">Belongs to the CarA family.</text>
</comment>
<dbReference type="InterPro" id="IPR006274">
    <property type="entry name" value="CarbamoylP_synth_ssu"/>
</dbReference>
<dbReference type="Gene3D" id="3.50.30.20">
    <property type="entry name" value="Carbamoyl-phosphate synthase small subunit, N-terminal domain"/>
    <property type="match status" value="1"/>
</dbReference>
<comment type="caution">
    <text evidence="12">The sequence shown here is derived from an EMBL/GenBank/DDBJ whole genome shotgun (WGS) entry which is preliminary data.</text>
</comment>
<evidence type="ECO:0000256" key="2">
    <source>
        <dbReference type="ARBA" id="ARBA00007800"/>
    </source>
</evidence>
<evidence type="ECO:0000256" key="1">
    <source>
        <dbReference type="ARBA" id="ARBA00005077"/>
    </source>
</evidence>
<dbReference type="EC" id="6.3.5.5" evidence="3"/>
<dbReference type="PROSITE" id="PS51273">
    <property type="entry name" value="GATASE_TYPE_1"/>
    <property type="match status" value="1"/>
</dbReference>
<dbReference type="PANTHER" id="PTHR43418">
    <property type="entry name" value="MULTIFUNCTIONAL TRYPTOPHAN BIOSYNTHESIS PROTEIN-RELATED"/>
    <property type="match status" value="1"/>
</dbReference>
<dbReference type="InterPro" id="IPR035686">
    <property type="entry name" value="CPSase_GATase1"/>
</dbReference>
<dbReference type="SUPFAM" id="SSF52021">
    <property type="entry name" value="Carbamoyl phosphate synthetase, small subunit N-terminal domain"/>
    <property type="match status" value="1"/>
</dbReference>
<keyword evidence="4 12" id="KW-0436">Ligase</keyword>
<keyword evidence="6" id="KW-0067">ATP-binding</keyword>
<dbReference type="PRINTS" id="PR00096">
    <property type="entry name" value="GATASE"/>
</dbReference>
<organism evidence="12">
    <name type="scientific">bioreactor metagenome</name>
    <dbReference type="NCBI Taxonomy" id="1076179"/>
    <lineage>
        <taxon>unclassified sequences</taxon>
        <taxon>metagenomes</taxon>
        <taxon>ecological metagenomes</taxon>
    </lineage>
</organism>
<dbReference type="InterPro" id="IPR050472">
    <property type="entry name" value="Anth_synth/Amidotransfase"/>
</dbReference>
<evidence type="ECO:0000256" key="9">
    <source>
        <dbReference type="ARBA" id="ARBA00048816"/>
    </source>
</evidence>
<keyword evidence="10" id="KW-1133">Transmembrane helix</keyword>
<feature type="transmembrane region" description="Helical" evidence="10">
    <location>
        <begin position="20"/>
        <end position="43"/>
    </location>
</feature>
<dbReference type="GO" id="GO:0005524">
    <property type="term" value="F:ATP binding"/>
    <property type="evidence" value="ECO:0007669"/>
    <property type="project" value="UniProtKB-KW"/>
</dbReference>
<dbReference type="NCBIfam" id="TIGR01368">
    <property type="entry name" value="CPSaseIIsmall"/>
    <property type="match status" value="1"/>
</dbReference>
<evidence type="ECO:0000256" key="6">
    <source>
        <dbReference type="ARBA" id="ARBA00022840"/>
    </source>
</evidence>
<keyword evidence="5" id="KW-0547">Nucleotide-binding</keyword>
<dbReference type="InterPro" id="IPR002474">
    <property type="entry name" value="CarbamoylP_synth_ssu_N"/>
</dbReference>
<proteinExistence type="inferred from homology"/>
<evidence type="ECO:0000313" key="12">
    <source>
        <dbReference type="EMBL" id="MPM11584.1"/>
    </source>
</evidence>
<comment type="pathway">
    <text evidence="1">Amino-acid biosynthesis; L-arginine biosynthesis; carbamoyl phosphate from bicarbonate: step 1/1.</text>
</comment>
<name>A0A644XBP4_9ZZZZ</name>
<keyword evidence="7" id="KW-0315">Glutamine amidotransferase</keyword>
<evidence type="ECO:0000256" key="8">
    <source>
        <dbReference type="ARBA" id="ARBA00044340"/>
    </source>
</evidence>
<reference evidence="12" key="1">
    <citation type="submission" date="2019-08" db="EMBL/GenBank/DDBJ databases">
        <authorList>
            <person name="Kucharzyk K."/>
            <person name="Murdoch R.W."/>
            <person name="Higgins S."/>
            <person name="Loffler F."/>
        </authorList>
    </citation>
    <scope>NUCLEOTIDE SEQUENCE</scope>
</reference>
<dbReference type="EMBL" id="VSSQ01001849">
    <property type="protein sequence ID" value="MPM11584.1"/>
    <property type="molecule type" value="Genomic_DNA"/>
</dbReference>
<dbReference type="GO" id="GO:0004088">
    <property type="term" value="F:carbamoyl-phosphate synthase (glutamine-hydrolyzing) activity"/>
    <property type="evidence" value="ECO:0007669"/>
    <property type="project" value="UniProtKB-EC"/>
</dbReference>
<feature type="domain" description="Carbamoyl-phosphate synthase small subunit N-terminal" evidence="11">
    <location>
        <begin position="54"/>
        <end position="203"/>
    </location>
</feature>
<evidence type="ECO:0000259" key="11">
    <source>
        <dbReference type="SMART" id="SM01097"/>
    </source>
</evidence>